<dbReference type="AlphaFoldDB" id="A0A2P9AM81"/>
<accession>A0A2P9AM81</accession>
<protein>
    <submittedName>
        <fullName evidence="1">Uncharacterized protein</fullName>
    </submittedName>
</protein>
<dbReference type="EMBL" id="FUIG01000032">
    <property type="protein sequence ID" value="SJM32224.1"/>
    <property type="molecule type" value="Genomic_DNA"/>
</dbReference>
<proteinExistence type="predicted"/>
<gene>
    <name evidence="1" type="ORF">BQ8482_250109</name>
</gene>
<keyword evidence="2" id="KW-1185">Reference proteome</keyword>
<evidence type="ECO:0000313" key="1">
    <source>
        <dbReference type="EMBL" id="SJM32224.1"/>
    </source>
</evidence>
<reference evidence="2" key="1">
    <citation type="submission" date="2016-12" db="EMBL/GenBank/DDBJ databases">
        <authorList>
            <person name="Brunel B."/>
        </authorList>
    </citation>
    <scope>NUCLEOTIDE SEQUENCE [LARGE SCALE GENOMIC DNA]</scope>
</reference>
<dbReference type="Proteomes" id="UP000245698">
    <property type="component" value="Unassembled WGS sequence"/>
</dbReference>
<name>A0A2P9AM81_9HYPH</name>
<sequence length="122" mass="12679">MVSSGDVTDEMRAWSAIKAVEVPLALSAGFHDAQKPMRPPLHGLRSVGLALQTNLFPGTWQAVSSHLRGNRGVIATANEVSLAPVAAETGDSLARKRGINRPIPGPGTAAKVTHRAGVVPSV</sequence>
<evidence type="ECO:0000313" key="2">
    <source>
        <dbReference type="Proteomes" id="UP000245698"/>
    </source>
</evidence>
<organism evidence="1 2">
    <name type="scientific">Mesorhizobium delmotii</name>
    <dbReference type="NCBI Taxonomy" id="1631247"/>
    <lineage>
        <taxon>Bacteria</taxon>
        <taxon>Pseudomonadati</taxon>
        <taxon>Pseudomonadota</taxon>
        <taxon>Alphaproteobacteria</taxon>
        <taxon>Hyphomicrobiales</taxon>
        <taxon>Phyllobacteriaceae</taxon>
        <taxon>Mesorhizobium</taxon>
    </lineage>
</organism>